<protein>
    <submittedName>
        <fullName evidence="2">Uncharacterized protein</fullName>
    </submittedName>
</protein>
<proteinExistence type="predicted"/>
<evidence type="ECO:0000313" key="2">
    <source>
        <dbReference type="EMBL" id="GBP31034.1"/>
    </source>
</evidence>
<feature type="compositionally biased region" description="Polar residues" evidence="1">
    <location>
        <begin position="72"/>
        <end position="81"/>
    </location>
</feature>
<accession>A0A4C1UZ05</accession>
<dbReference type="EMBL" id="BGZK01000241">
    <property type="protein sequence ID" value="GBP31034.1"/>
    <property type="molecule type" value="Genomic_DNA"/>
</dbReference>
<name>A0A4C1UZ05_EUMVA</name>
<feature type="region of interest" description="Disordered" evidence="1">
    <location>
        <begin position="72"/>
        <end position="108"/>
    </location>
</feature>
<keyword evidence="3" id="KW-1185">Reference proteome</keyword>
<evidence type="ECO:0000256" key="1">
    <source>
        <dbReference type="SAM" id="MobiDB-lite"/>
    </source>
</evidence>
<dbReference type="OrthoDB" id="416454at2759"/>
<gene>
    <name evidence="2" type="ORF">EVAR_77328_1</name>
</gene>
<sequence>MGPGLALTWRIKANTDKSVQVTFTLRRKTCPPVKLCNVEIPQADDAKYLAMGTASHSNIEILERFQSKTMSHVQYPTTHKQQIYKPRLESENGERGNRELQQELPNKT</sequence>
<dbReference type="AlphaFoldDB" id="A0A4C1UZ05"/>
<organism evidence="2 3">
    <name type="scientific">Eumeta variegata</name>
    <name type="common">Bagworm moth</name>
    <name type="synonym">Eumeta japonica</name>
    <dbReference type="NCBI Taxonomy" id="151549"/>
    <lineage>
        <taxon>Eukaryota</taxon>
        <taxon>Metazoa</taxon>
        <taxon>Ecdysozoa</taxon>
        <taxon>Arthropoda</taxon>
        <taxon>Hexapoda</taxon>
        <taxon>Insecta</taxon>
        <taxon>Pterygota</taxon>
        <taxon>Neoptera</taxon>
        <taxon>Endopterygota</taxon>
        <taxon>Lepidoptera</taxon>
        <taxon>Glossata</taxon>
        <taxon>Ditrysia</taxon>
        <taxon>Tineoidea</taxon>
        <taxon>Psychidae</taxon>
        <taxon>Oiketicinae</taxon>
        <taxon>Eumeta</taxon>
    </lineage>
</organism>
<feature type="compositionally biased region" description="Basic and acidic residues" evidence="1">
    <location>
        <begin position="86"/>
        <end position="101"/>
    </location>
</feature>
<reference evidence="2 3" key="1">
    <citation type="journal article" date="2019" name="Commun. Biol.">
        <title>The bagworm genome reveals a unique fibroin gene that provides high tensile strength.</title>
        <authorList>
            <person name="Kono N."/>
            <person name="Nakamura H."/>
            <person name="Ohtoshi R."/>
            <person name="Tomita M."/>
            <person name="Numata K."/>
            <person name="Arakawa K."/>
        </authorList>
    </citation>
    <scope>NUCLEOTIDE SEQUENCE [LARGE SCALE GENOMIC DNA]</scope>
</reference>
<dbReference type="Proteomes" id="UP000299102">
    <property type="component" value="Unassembled WGS sequence"/>
</dbReference>
<evidence type="ECO:0000313" key="3">
    <source>
        <dbReference type="Proteomes" id="UP000299102"/>
    </source>
</evidence>
<comment type="caution">
    <text evidence="2">The sequence shown here is derived from an EMBL/GenBank/DDBJ whole genome shotgun (WGS) entry which is preliminary data.</text>
</comment>